<evidence type="ECO:0000313" key="10">
    <source>
        <dbReference type="WBParaSite" id="ACOC_0001199301-mRNA-1"/>
    </source>
</evidence>
<dbReference type="STRING" id="334426.A0A0R3PZJ8"/>
<dbReference type="SUPFAM" id="SSF57959">
    <property type="entry name" value="Leucine zipper domain"/>
    <property type="match status" value="1"/>
</dbReference>
<evidence type="ECO:0000256" key="2">
    <source>
        <dbReference type="ARBA" id="ARBA00023015"/>
    </source>
</evidence>
<accession>A0A0R3PZJ8</accession>
<dbReference type="Proteomes" id="UP000267027">
    <property type="component" value="Unassembled WGS sequence"/>
</dbReference>
<feature type="domain" description="BZIP" evidence="7">
    <location>
        <begin position="223"/>
        <end position="286"/>
    </location>
</feature>
<sequence length="303" mass="34577">MNQPIARNPFTGLTISRPIRGQGQVETYYDILSFSNIGEVMDDLLHTSTAKIVPGIFPIYDPMAEIGTTLRKPSHAIIFQQELPNQRRHTQQIVSPPNLHHAFSSVTPYTVATPDSSAFFDAHEARTPSPPTSDRSTPANGKLAENMMNGGFRECFFSCSNGVYLPEVHHKRVIIPVFWNLIFCQDPRSEGLVQLSAEERRTLVQEGYPIPTRLPLSKSEEESLKIVRRKIKNKLSAQESRRKRKEYMDSLESRCQAYFNENSQLKNRVRQLELSNQKLAMQMKKLQNMVNTTEEHSDIPVVH</sequence>
<proteinExistence type="predicted"/>
<dbReference type="GO" id="GO:0035497">
    <property type="term" value="F:cAMP response element binding"/>
    <property type="evidence" value="ECO:0007669"/>
    <property type="project" value="TreeGrafter"/>
</dbReference>
<dbReference type="Pfam" id="PF00170">
    <property type="entry name" value="bZIP_1"/>
    <property type="match status" value="1"/>
</dbReference>
<dbReference type="EMBL" id="UYYA01004857">
    <property type="protein sequence ID" value="VDM63579.1"/>
    <property type="molecule type" value="Genomic_DNA"/>
</dbReference>
<evidence type="ECO:0000313" key="9">
    <source>
        <dbReference type="Proteomes" id="UP000267027"/>
    </source>
</evidence>
<dbReference type="PANTHER" id="PTHR46004">
    <property type="entry name" value="CYCLIC AMP RESPONSE ELEMENT-BINDING PROTEIN A"/>
    <property type="match status" value="1"/>
</dbReference>
<keyword evidence="9" id="KW-1185">Reference proteome</keyword>
<dbReference type="PANTHER" id="PTHR46004:SF3">
    <property type="entry name" value="CYCLIC AMP RESPONSE ELEMENT-BINDING PROTEIN A"/>
    <property type="match status" value="1"/>
</dbReference>
<gene>
    <name evidence="8" type="ORF">ACOC_LOCUS11994</name>
</gene>
<protein>
    <submittedName>
        <fullName evidence="10">BZIP domain-containing protein</fullName>
    </submittedName>
</protein>
<dbReference type="GO" id="GO:0005634">
    <property type="term" value="C:nucleus"/>
    <property type="evidence" value="ECO:0007669"/>
    <property type="project" value="UniProtKB-SubCell"/>
</dbReference>
<dbReference type="InterPro" id="IPR004827">
    <property type="entry name" value="bZIP"/>
</dbReference>
<dbReference type="WBParaSite" id="ACOC_0001199301-mRNA-1">
    <property type="protein sequence ID" value="ACOC_0001199301-mRNA-1"/>
    <property type="gene ID" value="ACOC_0001199301"/>
</dbReference>
<keyword evidence="2" id="KW-0805">Transcription regulation</keyword>
<reference evidence="8 9" key="2">
    <citation type="submission" date="2018-11" db="EMBL/GenBank/DDBJ databases">
        <authorList>
            <consortium name="Pathogen Informatics"/>
        </authorList>
    </citation>
    <scope>NUCLEOTIDE SEQUENCE [LARGE SCALE GENOMIC DNA]</scope>
    <source>
        <strain evidence="8 9">Costa Rica</strain>
    </source>
</reference>
<keyword evidence="6" id="KW-0175">Coiled coil</keyword>
<keyword evidence="5" id="KW-0539">Nucleus</keyword>
<evidence type="ECO:0000256" key="1">
    <source>
        <dbReference type="ARBA" id="ARBA00004123"/>
    </source>
</evidence>
<name>A0A0R3PZJ8_ANGCS</name>
<comment type="subcellular location">
    <subcellularLocation>
        <location evidence="1">Nucleus</location>
    </subcellularLocation>
</comment>
<dbReference type="OrthoDB" id="674948at2759"/>
<evidence type="ECO:0000256" key="4">
    <source>
        <dbReference type="ARBA" id="ARBA00023163"/>
    </source>
</evidence>
<dbReference type="CDD" id="cd14689">
    <property type="entry name" value="bZIP_CREB3"/>
    <property type="match status" value="1"/>
</dbReference>
<evidence type="ECO:0000259" key="7">
    <source>
        <dbReference type="PROSITE" id="PS50217"/>
    </source>
</evidence>
<dbReference type="PROSITE" id="PS00036">
    <property type="entry name" value="BZIP_BASIC"/>
    <property type="match status" value="1"/>
</dbReference>
<evidence type="ECO:0000256" key="5">
    <source>
        <dbReference type="ARBA" id="ARBA00023242"/>
    </source>
</evidence>
<evidence type="ECO:0000313" key="8">
    <source>
        <dbReference type="EMBL" id="VDM63579.1"/>
    </source>
</evidence>
<dbReference type="AlphaFoldDB" id="A0A0R3PZJ8"/>
<dbReference type="SMART" id="SM00338">
    <property type="entry name" value="BRLZ"/>
    <property type="match status" value="1"/>
</dbReference>
<reference evidence="10" key="1">
    <citation type="submission" date="2017-02" db="UniProtKB">
        <authorList>
            <consortium name="WormBaseParasite"/>
        </authorList>
    </citation>
    <scope>IDENTIFICATION</scope>
</reference>
<keyword evidence="3" id="KW-0238">DNA-binding</keyword>
<organism evidence="10">
    <name type="scientific">Angiostrongylus costaricensis</name>
    <name type="common">Nematode worm</name>
    <dbReference type="NCBI Taxonomy" id="334426"/>
    <lineage>
        <taxon>Eukaryota</taxon>
        <taxon>Metazoa</taxon>
        <taxon>Ecdysozoa</taxon>
        <taxon>Nematoda</taxon>
        <taxon>Chromadorea</taxon>
        <taxon>Rhabditida</taxon>
        <taxon>Rhabditina</taxon>
        <taxon>Rhabditomorpha</taxon>
        <taxon>Strongyloidea</taxon>
        <taxon>Metastrongylidae</taxon>
        <taxon>Angiostrongylus</taxon>
    </lineage>
</organism>
<dbReference type="InterPro" id="IPR046347">
    <property type="entry name" value="bZIP_sf"/>
</dbReference>
<keyword evidence="4" id="KW-0804">Transcription</keyword>
<dbReference type="PROSITE" id="PS50217">
    <property type="entry name" value="BZIP"/>
    <property type="match status" value="1"/>
</dbReference>
<dbReference type="Gene3D" id="1.20.5.170">
    <property type="match status" value="1"/>
</dbReference>
<feature type="coiled-coil region" evidence="6">
    <location>
        <begin position="248"/>
        <end position="296"/>
    </location>
</feature>
<evidence type="ECO:0000256" key="3">
    <source>
        <dbReference type="ARBA" id="ARBA00023125"/>
    </source>
</evidence>
<evidence type="ECO:0000256" key="6">
    <source>
        <dbReference type="SAM" id="Coils"/>
    </source>
</evidence>
<dbReference type="GO" id="GO:0000981">
    <property type="term" value="F:DNA-binding transcription factor activity, RNA polymerase II-specific"/>
    <property type="evidence" value="ECO:0007669"/>
    <property type="project" value="TreeGrafter"/>
</dbReference>